<organism evidence="2">
    <name type="scientific">Rhizophora mucronata</name>
    <name type="common">Asiatic mangrove</name>
    <dbReference type="NCBI Taxonomy" id="61149"/>
    <lineage>
        <taxon>Eukaryota</taxon>
        <taxon>Viridiplantae</taxon>
        <taxon>Streptophyta</taxon>
        <taxon>Embryophyta</taxon>
        <taxon>Tracheophyta</taxon>
        <taxon>Spermatophyta</taxon>
        <taxon>Magnoliopsida</taxon>
        <taxon>eudicotyledons</taxon>
        <taxon>Gunneridae</taxon>
        <taxon>Pentapetalae</taxon>
        <taxon>rosids</taxon>
        <taxon>fabids</taxon>
        <taxon>Malpighiales</taxon>
        <taxon>Rhizophoraceae</taxon>
        <taxon>Rhizophora</taxon>
    </lineage>
</organism>
<accession>A0A2P2KQK1</accession>
<evidence type="ECO:0008006" key="3">
    <source>
        <dbReference type="Google" id="ProtNLM"/>
    </source>
</evidence>
<protein>
    <recommendedName>
        <fullName evidence="3">Secreted protein</fullName>
    </recommendedName>
</protein>
<reference evidence="2" key="1">
    <citation type="submission" date="2018-02" db="EMBL/GenBank/DDBJ databases">
        <title>Rhizophora mucronata_Transcriptome.</title>
        <authorList>
            <person name="Meera S.P."/>
            <person name="Sreeshan A."/>
            <person name="Augustine A."/>
        </authorList>
    </citation>
    <scope>NUCLEOTIDE SEQUENCE</scope>
    <source>
        <tissue evidence="2">Leaf</tissue>
    </source>
</reference>
<keyword evidence="1" id="KW-0732">Signal</keyword>
<dbReference type="EMBL" id="GGEC01027473">
    <property type="protein sequence ID" value="MBX07957.1"/>
    <property type="molecule type" value="Transcribed_RNA"/>
</dbReference>
<proteinExistence type="predicted"/>
<sequence>MFDKIVVWVCVFCCCCGGNGGVKAVGFEFGLVNVVVCWGCGCGSDVDDGSIGFGEASGFGDETAVPAMEAIFPGGGCWGCLIVKIHSFWWVFSLLALQQICEKKTD</sequence>
<feature type="signal peptide" evidence="1">
    <location>
        <begin position="1"/>
        <end position="24"/>
    </location>
</feature>
<evidence type="ECO:0000256" key="1">
    <source>
        <dbReference type="SAM" id="SignalP"/>
    </source>
</evidence>
<dbReference type="AlphaFoldDB" id="A0A2P2KQK1"/>
<name>A0A2P2KQK1_RHIMU</name>
<evidence type="ECO:0000313" key="2">
    <source>
        <dbReference type="EMBL" id="MBX07957.1"/>
    </source>
</evidence>
<feature type="chain" id="PRO_5015122138" description="Secreted protein" evidence="1">
    <location>
        <begin position="25"/>
        <end position="106"/>
    </location>
</feature>